<keyword evidence="2" id="KW-1133">Transmembrane helix</keyword>
<accession>A0ABC9F7X4</accession>
<dbReference type="Proteomes" id="UP001497457">
    <property type="component" value="Chromosome 5rd"/>
</dbReference>
<keyword evidence="2" id="KW-0812">Transmembrane</keyword>
<feature type="transmembrane region" description="Helical" evidence="2">
    <location>
        <begin position="74"/>
        <end position="96"/>
    </location>
</feature>
<evidence type="ECO:0000256" key="2">
    <source>
        <dbReference type="SAM" id="Phobius"/>
    </source>
</evidence>
<keyword evidence="4" id="KW-1185">Reference proteome</keyword>
<evidence type="ECO:0000313" key="3">
    <source>
        <dbReference type="EMBL" id="CAL5070002.1"/>
    </source>
</evidence>
<feature type="region of interest" description="Disordered" evidence="1">
    <location>
        <begin position="139"/>
        <end position="158"/>
    </location>
</feature>
<feature type="transmembrane region" description="Helical" evidence="2">
    <location>
        <begin position="116"/>
        <end position="134"/>
    </location>
</feature>
<gene>
    <name evidence="3" type="ORF">URODEC1_LOCUS102554</name>
</gene>
<evidence type="ECO:0000256" key="1">
    <source>
        <dbReference type="SAM" id="MobiDB-lite"/>
    </source>
</evidence>
<keyword evidence="2" id="KW-0472">Membrane</keyword>
<sequence length="171" mass="17892">MSRTETAVRRAGAAVALAAASALMRIPAPEAHEHAVLPLHVLFLLGCAAVQLAPAHRAVSALARRAAEAARGMALGASAAELLRWVGFDGVLLYALYVAGGDVRAEASVVDKVKDLIPFLVFLAAVWAVYLSMVTGRGAPQPRPAAEEEDDELHGGDVDAMAPWSARVLVH</sequence>
<reference evidence="3 4" key="2">
    <citation type="submission" date="2024-10" db="EMBL/GenBank/DDBJ databases">
        <authorList>
            <person name="Ryan C."/>
        </authorList>
    </citation>
    <scope>NUCLEOTIDE SEQUENCE [LARGE SCALE GENOMIC DNA]</scope>
</reference>
<dbReference type="EMBL" id="OZ075115">
    <property type="protein sequence ID" value="CAL5070002.1"/>
    <property type="molecule type" value="Genomic_DNA"/>
</dbReference>
<organism evidence="3 4">
    <name type="scientific">Urochloa decumbens</name>
    <dbReference type="NCBI Taxonomy" id="240449"/>
    <lineage>
        <taxon>Eukaryota</taxon>
        <taxon>Viridiplantae</taxon>
        <taxon>Streptophyta</taxon>
        <taxon>Embryophyta</taxon>
        <taxon>Tracheophyta</taxon>
        <taxon>Spermatophyta</taxon>
        <taxon>Magnoliopsida</taxon>
        <taxon>Liliopsida</taxon>
        <taxon>Poales</taxon>
        <taxon>Poaceae</taxon>
        <taxon>PACMAD clade</taxon>
        <taxon>Panicoideae</taxon>
        <taxon>Panicodae</taxon>
        <taxon>Paniceae</taxon>
        <taxon>Melinidinae</taxon>
        <taxon>Urochloa</taxon>
    </lineage>
</organism>
<reference evidence="4" key="1">
    <citation type="submission" date="2024-06" db="EMBL/GenBank/DDBJ databases">
        <authorList>
            <person name="Ryan C."/>
        </authorList>
    </citation>
    <scope>NUCLEOTIDE SEQUENCE [LARGE SCALE GENOMIC DNA]</scope>
</reference>
<proteinExistence type="predicted"/>
<dbReference type="AlphaFoldDB" id="A0ABC9F7X4"/>
<protein>
    <submittedName>
        <fullName evidence="3">Uncharacterized protein</fullName>
    </submittedName>
</protein>
<evidence type="ECO:0000313" key="4">
    <source>
        <dbReference type="Proteomes" id="UP001497457"/>
    </source>
</evidence>
<name>A0ABC9F7X4_9POAL</name>
<feature type="transmembrane region" description="Helical" evidence="2">
    <location>
        <begin position="35"/>
        <end position="53"/>
    </location>
</feature>